<dbReference type="PANTHER" id="PTHR33112">
    <property type="entry name" value="DOMAIN PROTEIN, PUTATIVE-RELATED"/>
    <property type="match status" value="1"/>
</dbReference>
<dbReference type="InterPro" id="IPR010730">
    <property type="entry name" value="HET"/>
</dbReference>
<dbReference type="OrthoDB" id="8300194at2759"/>
<feature type="domain" description="Heterokaryon incompatibility" evidence="1">
    <location>
        <begin position="173"/>
        <end position="341"/>
    </location>
</feature>
<dbReference type="EMBL" id="CAJHIA010000012">
    <property type="protein sequence ID" value="CAD6444487.1"/>
    <property type="molecule type" value="Genomic_DNA"/>
</dbReference>
<proteinExistence type="predicted"/>
<evidence type="ECO:0000313" key="2">
    <source>
        <dbReference type="EMBL" id="CAD6444487.1"/>
    </source>
</evidence>
<protein>
    <submittedName>
        <fullName evidence="2">30756bd5-8c28-40d7-a2aa-b063880c3169</fullName>
    </submittedName>
</protein>
<evidence type="ECO:0000259" key="1">
    <source>
        <dbReference type="Pfam" id="PF06985"/>
    </source>
</evidence>
<gene>
    <name evidence="2" type="ORF">SCLTRI_LOCUS4279</name>
</gene>
<accession>A0A8H2VTY5</accession>
<keyword evidence="3" id="KW-1185">Reference proteome</keyword>
<name>A0A8H2VTY5_9HELO</name>
<organism evidence="2 3">
    <name type="scientific">Sclerotinia trifoliorum</name>
    <dbReference type="NCBI Taxonomy" id="28548"/>
    <lineage>
        <taxon>Eukaryota</taxon>
        <taxon>Fungi</taxon>
        <taxon>Dikarya</taxon>
        <taxon>Ascomycota</taxon>
        <taxon>Pezizomycotina</taxon>
        <taxon>Leotiomycetes</taxon>
        <taxon>Helotiales</taxon>
        <taxon>Sclerotiniaceae</taxon>
        <taxon>Sclerotinia</taxon>
    </lineage>
</organism>
<dbReference type="Proteomes" id="UP000624404">
    <property type="component" value="Unassembled WGS sequence"/>
</dbReference>
<dbReference type="Pfam" id="PF06985">
    <property type="entry name" value="HET"/>
    <property type="match status" value="1"/>
</dbReference>
<sequence length="650" mass="74369">MSQKLTTFDSSKQLQIDIYKRQDCPLRVAVTSFEQEGENQCREKLGLLRSFTNWSALIRLAKQPKRQLRPLVPRKPLEFELYTLPGQTPVPNSNSRPSYFGVAEEVHPQITVESYAEIIQRWVKDCCENHAICSLQDDGVPFVPSRLLDLSGEQGELIRLVETMHFVNVSESYATLSHCWGNAHLIQTNRKTLQKHKTGIEICDLPKTFADVVTILRTLRIRYVWIDSLCIIQKDDIDWKEQAAQMARIYSKSCLNIAATAASDSTGGCLNTRSLRHGVMSDLKAWPINTSNMSYGGAIVYIRPSFHAVHQRFNIRKRNRETDPADHEITSLLSRAWIFQERQLAPRTIHFHPTELIMECKSGLRCECIGLENIYKTSRSKLADINSLDKRHILDRWLGLINEYSKLLITYDRDRLVALIGIAKIFQDRLESHYLAGIWLTDLARGLLWNVAKPLPFEKNDNLNIYRCTSESKFAPSWSWASLVSDRKDTPINFLLLYEDSFEAHSRFAYVQTNIPMLVIDSLKNPEPAYLIVRGLTISARLFHGYDKHDRTLNDTTLKFPQVHHKNSLGFALDCTLSQSGTTDGDEVCCLLVGTSSQYGIRFGSRNRWLHILVCKLYQDSGAYERLGICAAHSNSRIFRTAQENTLKLI</sequence>
<reference evidence="2" key="1">
    <citation type="submission" date="2020-10" db="EMBL/GenBank/DDBJ databases">
        <authorList>
            <person name="Kusch S."/>
        </authorList>
    </citation>
    <scope>NUCLEOTIDE SEQUENCE</scope>
    <source>
        <strain evidence="2">SwB9</strain>
    </source>
</reference>
<dbReference type="AlphaFoldDB" id="A0A8H2VTY5"/>
<evidence type="ECO:0000313" key="3">
    <source>
        <dbReference type="Proteomes" id="UP000624404"/>
    </source>
</evidence>
<comment type="caution">
    <text evidence="2">The sequence shown here is derived from an EMBL/GenBank/DDBJ whole genome shotgun (WGS) entry which is preliminary data.</text>
</comment>
<dbReference type="PANTHER" id="PTHR33112:SF10">
    <property type="entry name" value="TOL"/>
    <property type="match status" value="1"/>
</dbReference>